<dbReference type="GO" id="GO:0009425">
    <property type="term" value="C:bacterial-type flagellum basal body"/>
    <property type="evidence" value="ECO:0007669"/>
    <property type="project" value="UniProtKB-SubCell"/>
</dbReference>
<evidence type="ECO:0000256" key="3">
    <source>
        <dbReference type="ARBA" id="ARBA00023143"/>
    </source>
</evidence>
<dbReference type="HAMAP" id="MF_00724">
    <property type="entry name" value="FliE"/>
    <property type="match status" value="1"/>
</dbReference>
<dbReference type="OrthoDB" id="285952at2"/>
<keyword evidence="3 4" id="KW-0975">Bacterial flagellum</keyword>
<comment type="subcellular location">
    <subcellularLocation>
        <location evidence="1 4">Bacterial flagellum basal body</location>
    </subcellularLocation>
</comment>
<comment type="similarity">
    <text evidence="2 4">Belongs to the FliE family.</text>
</comment>
<evidence type="ECO:0000256" key="1">
    <source>
        <dbReference type="ARBA" id="ARBA00004117"/>
    </source>
</evidence>
<accession>A0A1W1X6V9</accession>
<feature type="region of interest" description="Disordered" evidence="6">
    <location>
        <begin position="1"/>
        <end position="27"/>
    </location>
</feature>
<organism evidence="7 8">
    <name type="scientific">Desulfacinum hydrothermale DSM 13146</name>
    <dbReference type="NCBI Taxonomy" id="1121390"/>
    <lineage>
        <taxon>Bacteria</taxon>
        <taxon>Pseudomonadati</taxon>
        <taxon>Thermodesulfobacteriota</taxon>
        <taxon>Syntrophobacteria</taxon>
        <taxon>Syntrophobacterales</taxon>
        <taxon>Syntrophobacteraceae</taxon>
        <taxon>Desulfacinum</taxon>
    </lineage>
</organism>
<dbReference type="PANTHER" id="PTHR34653:SF1">
    <property type="entry name" value="FLAGELLAR HOOK-BASAL BODY COMPLEX PROTEIN FLIE"/>
    <property type="match status" value="1"/>
</dbReference>
<dbReference type="InterPro" id="IPR001624">
    <property type="entry name" value="FliE"/>
</dbReference>
<reference evidence="7 8" key="1">
    <citation type="submission" date="2017-04" db="EMBL/GenBank/DDBJ databases">
        <authorList>
            <person name="Afonso C.L."/>
            <person name="Miller P.J."/>
            <person name="Scott M.A."/>
            <person name="Spackman E."/>
            <person name="Goraichik I."/>
            <person name="Dimitrov K.M."/>
            <person name="Suarez D.L."/>
            <person name="Swayne D.E."/>
        </authorList>
    </citation>
    <scope>NUCLEOTIDE SEQUENCE [LARGE SCALE GENOMIC DNA]</scope>
    <source>
        <strain evidence="7 8">DSM 13146</strain>
    </source>
</reference>
<gene>
    <name evidence="4" type="primary">fliE</name>
    <name evidence="7" type="ORF">SAMN02746041_00632</name>
</gene>
<dbReference type="Proteomes" id="UP000192783">
    <property type="component" value="Unassembled WGS sequence"/>
</dbReference>
<dbReference type="GO" id="GO:0003774">
    <property type="term" value="F:cytoskeletal motor activity"/>
    <property type="evidence" value="ECO:0007669"/>
    <property type="project" value="InterPro"/>
</dbReference>
<keyword evidence="7" id="KW-0282">Flagellum</keyword>
<evidence type="ECO:0000256" key="2">
    <source>
        <dbReference type="ARBA" id="ARBA00009272"/>
    </source>
</evidence>
<evidence type="ECO:0000256" key="4">
    <source>
        <dbReference type="HAMAP-Rule" id="MF_00724"/>
    </source>
</evidence>
<dbReference type="EMBL" id="FWXF01000002">
    <property type="protein sequence ID" value="SMC19221.1"/>
    <property type="molecule type" value="Genomic_DNA"/>
</dbReference>
<evidence type="ECO:0000313" key="7">
    <source>
        <dbReference type="EMBL" id="SMC19221.1"/>
    </source>
</evidence>
<name>A0A1W1X6V9_9BACT</name>
<dbReference type="PANTHER" id="PTHR34653">
    <property type="match status" value="1"/>
</dbReference>
<dbReference type="STRING" id="1121390.SAMN02746041_00632"/>
<dbReference type="GO" id="GO:0071973">
    <property type="term" value="P:bacterial-type flagellum-dependent cell motility"/>
    <property type="evidence" value="ECO:0007669"/>
    <property type="project" value="InterPro"/>
</dbReference>
<protein>
    <recommendedName>
        <fullName evidence="4 5">Flagellar hook-basal body complex protein FliE</fullName>
    </recommendedName>
</protein>
<evidence type="ECO:0000256" key="6">
    <source>
        <dbReference type="SAM" id="MobiDB-lite"/>
    </source>
</evidence>
<evidence type="ECO:0000256" key="5">
    <source>
        <dbReference type="NCBIfam" id="TIGR00205"/>
    </source>
</evidence>
<keyword evidence="7" id="KW-0969">Cilium</keyword>
<proteinExistence type="inferred from homology"/>
<sequence length="99" mass="11084">MKITDSWFPRSAPEPVAQPKTVADGEDGGFGAKLKETLQQVNQLQNQAEAAMVEGAIRGPQNIHETMIKLNEAELSLKLLIKTRDKALEAYQEIMRMQF</sequence>
<dbReference type="Pfam" id="PF02049">
    <property type="entry name" value="FliE"/>
    <property type="match status" value="1"/>
</dbReference>
<keyword evidence="7" id="KW-0966">Cell projection</keyword>
<keyword evidence="8" id="KW-1185">Reference proteome</keyword>
<dbReference type="NCBIfam" id="TIGR00205">
    <property type="entry name" value="fliE"/>
    <property type="match status" value="1"/>
</dbReference>
<dbReference type="RefSeq" id="WP_139796464.1">
    <property type="nucleotide sequence ID" value="NZ_FWXF01000002.1"/>
</dbReference>
<evidence type="ECO:0000313" key="8">
    <source>
        <dbReference type="Proteomes" id="UP000192783"/>
    </source>
</evidence>
<dbReference type="PRINTS" id="PR01006">
    <property type="entry name" value="FLGHOOKFLIE"/>
</dbReference>
<dbReference type="AlphaFoldDB" id="A0A1W1X6V9"/>
<dbReference type="GO" id="GO:0005198">
    <property type="term" value="F:structural molecule activity"/>
    <property type="evidence" value="ECO:0007669"/>
    <property type="project" value="UniProtKB-UniRule"/>
</dbReference>